<sequence length="121" mass="13014">MTALLWVVGFFVVFMPAHRRGIVALPNAPLAQMADPADSSKSDKPFCPLCTISQDTPAPADAPVSCAICHLKANLDTPPTLIVPPVFVDELDYALFELRELELVSAASQHRILGRAPPTHA</sequence>
<gene>
    <name evidence="1" type="ORF">HNQ40_003444</name>
</gene>
<organism evidence="1 2">
    <name type="scientific">Algisphaera agarilytica</name>
    <dbReference type="NCBI Taxonomy" id="1385975"/>
    <lineage>
        <taxon>Bacteria</taxon>
        <taxon>Pseudomonadati</taxon>
        <taxon>Planctomycetota</taxon>
        <taxon>Phycisphaerae</taxon>
        <taxon>Phycisphaerales</taxon>
        <taxon>Phycisphaeraceae</taxon>
        <taxon>Algisphaera</taxon>
    </lineage>
</organism>
<dbReference type="AlphaFoldDB" id="A0A7X0H9N2"/>
<keyword evidence="2" id="KW-1185">Reference proteome</keyword>
<protein>
    <submittedName>
        <fullName evidence="1">Uncharacterized protein</fullName>
    </submittedName>
</protein>
<dbReference type="EMBL" id="JACHGY010000001">
    <property type="protein sequence ID" value="MBB6431638.1"/>
    <property type="molecule type" value="Genomic_DNA"/>
</dbReference>
<name>A0A7X0H9N2_9BACT</name>
<proteinExistence type="predicted"/>
<reference evidence="1 2" key="1">
    <citation type="submission" date="2020-08" db="EMBL/GenBank/DDBJ databases">
        <title>Genomic Encyclopedia of Type Strains, Phase IV (KMG-IV): sequencing the most valuable type-strain genomes for metagenomic binning, comparative biology and taxonomic classification.</title>
        <authorList>
            <person name="Goeker M."/>
        </authorList>
    </citation>
    <scope>NUCLEOTIDE SEQUENCE [LARGE SCALE GENOMIC DNA]</scope>
    <source>
        <strain evidence="1 2">DSM 103725</strain>
    </source>
</reference>
<dbReference type="Proteomes" id="UP000541810">
    <property type="component" value="Unassembled WGS sequence"/>
</dbReference>
<dbReference type="RefSeq" id="WP_184679092.1">
    <property type="nucleotide sequence ID" value="NZ_JACHGY010000001.1"/>
</dbReference>
<comment type="caution">
    <text evidence="1">The sequence shown here is derived from an EMBL/GenBank/DDBJ whole genome shotgun (WGS) entry which is preliminary data.</text>
</comment>
<accession>A0A7X0H9N2</accession>
<evidence type="ECO:0000313" key="1">
    <source>
        <dbReference type="EMBL" id="MBB6431638.1"/>
    </source>
</evidence>
<evidence type="ECO:0000313" key="2">
    <source>
        <dbReference type="Proteomes" id="UP000541810"/>
    </source>
</evidence>